<dbReference type="PANTHER" id="PTHR45647">
    <property type="entry name" value="OS02G0152300 PROTEIN"/>
    <property type="match status" value="1"/>
</dbReference>
<dbReference type="InterPro" id="IPR003613">
    <property type="entry name" value="Ubox_domain"/>
</dbReference>
<evidence type="ECO:0000259" key="9">
    <source>
        <dbReference type="PROSITE" id="PS51698"/>
    </source>
</evidence>
<keyword evidence="6" id="KW-0833">Ubl conjugation pathway</keyword>
<keyword evidence="7" id="KW-0175">Coiled coil</keyword>
<dbReference type="EC" id="2.3.2.27" evidence="4"/>
<gene>
    <name evidence="10" type="ORF">Fmac_005703</name>
</gene>
<dbReference type="Gene3D" id="1.10.510.10">
    <property type="entry name" value="Transferase(Phosphotransferase) domain 1"/>
    <property type="match status" value="1"/>
</dbReference>
<reference evidence="10 11" key="1">
    <citation type="submission" date="2024-08" db="EMBL/GenBank/DDBJ databases">
        <title>Insights into the chromosomal genome structure of Flemingia macrophylla.</title>
        <authorList>
            <person name="Ding Y."/>
            <person name="Zhao Y."/>
            <person name="Bi W."/>
            <person name="Wu M."/>
            <person name="Zhao G."/>
            <person name="Gong Y."/>
            <person name="Li W."/>
            <person name="Zhang P."/>
        </authorList>
    </citation>
    <scope>NUCLEOTIDE SEQUENCE [LARGE SCALE GENOMIC DNA]</scope>
    <source>
        <strain evidence="10">DYQJB</strain>
        <tissue evidence="10">Leaf</tissue>
    </source>
</reference>
<dbReference type="CDD" id="cd16655">
    <property type="entry name" value="RING-Ubox_WDSUB1-like"/>
    <property type="match status" value="1"/>
</dbReference>
<dbReference type="InterPro" id="IPR001245">
    <property type="entry name" value="Ser-Thr/Tyr_kinase_cat_dom"/>
</dbReference>
<dbReference type="AlphaFoldDB" id="A0ABD1N9W5"/>
<dbReference type="SUPFAM" id="SSF57850">
    <property type="entry name" value="RING/U-box"/>
    <property type="match status" value="1"/>
</dbReference>
<dbReference type="Pfam" id="PF07714">
    <property type="entry name" value="PK_Tyr_Ser-Thr"/>
    <property type="match status" value="1"/>
</dbReference>
<sequence>MAPKSPLHEPREQQQMFVTRHSTGREKLIQTKKSRQRINLDEDLSRRTKIAQTLIDLDEKELEPLIKEEVTRNEEVKKKLDAEKDQLNEIRMDIKENKKMLSSIAEQQSELQNKLQICTLAASRAKSEVGKIMAEQKEILMEMNDLRSQTHGLNRRIQFYQRKRCHRNECRIIEKGCCFREYTKEEIIIATHSFSDQMRLKSGGNWTNVYKGQINHSAVAVKMLNCVLDFSRPEFQDKVENLGRIRQPHLVAVLGFCSEPKCLVFEYMHRGSLEEMLFGKNRSWDLTWRDCLRIAIEVCSGLGFLNAAQPRPIAHCAPSPSKILLDCNLVAKITGFGLQGCIEQCNHESEMKAIGVLLQSLLTGRRNWVTMDTESEALYDEIGEQWPLDVAREVVGLAMRCMSIESEPNGEMSITRVMGELNEIIRKGDEMVARERWNSDSTHVPSVFVCPILQKIMKNPYIAADGYSYELEAIEEWLQSGNDISPKNLRLDHKLLTPNHTLRSLIEDWQTKTSATLAN</sequence>
<evidence type="ECO:0000256" key="1">
    <source>
        <dbReference type="ARBA" id="ARBA00000900"/>
    </source>
</evidence>
<comment type="catalytic activity">
    <reaction evidence="1">
        <text>S-ubiquitinyl-[E2 ubiquitin-conjugating enzyme]-L-cysteine + [acceptor protein]-L-lysine = [E2 ubiquitin-conjugating enzyme]-L-cysteine + N(6)-ubiquitinyl-[acceptor protein]-L-lysine.</text>
        <dbReference type="EC" id="2.3.2.27"/>
    </reaction>
</comment>
<dbReference type="InterPro" id="IPR011009">
    <property type="entry name" value="Kinase-like_dom_sf"/>
</dbReference>
<feature type="domain" description="Protein kinase" evidence="8">
    <location>
        <begin position="195"/>
        <end position="517"/>
    </location>
</feature>
<evidence type="ECO:0000256" key="6">
    <source>
        <dbReference type="ARBA" id="ARBA00022786"/>
    </source>
</evidence>
<keyword evidence="5" id="KW-0808">Transferase</keyword>
<evidence type="ECO:0000256" key="5">
    <source>
        <dbReference type="ARBA" id="ARBA00022679"/>
    </source>
</evidence>
<dbReference type="InterPro" id="IPR051348">
    <property type="entry name" value="U-box_ubiquitin_ligases"/>
</dbReference>
<proteinExistence type="predicted"/>
<dbReference type="SUPFAM" id="SSF56112">
    <property type="entry name" value="Protein kinase-like (PK-like)"/>
    <property type="match status" value="1"/>
</dbReference>
<dbReference type="GO" id="GO:0061630">
    <property type="term" value="F:ubiquitin protein ligase activity"/>
    <property type="evidence" value="ECO:0007669"/>
    <property type="project" value="UniProtKB-EC"/>
</dbReference>
<evidence type="ECO:0000313" key="11">
    <source>
        <dbReference type="Proteomes" id="UP001603857"/>
    </source>
</evidence>
<comment type="function">
    <text evidence="2">Functions as an E3 ubiquitin ligase.</text>
</comment>
<dbReference type="InterPro" id="IPR000719">
    <property type="entry name" value="Prot_kinase_dom"/>
</dbReference>
<dbReference type="Proteomes" id="UP001603857">
    <property type="component" value="Unassembled WGS sequence"/>
</dbReference>
<feature type="domain" description="U-box" evidence="9">
    <location>
        <begin position="443"/>
        <end position="516"/>
    </location>
</feature>
<dbReference type="Pfam" id="PF04564">
    <property type="entry name" value="U-box"/>
    <property type="match status" value="1"/>
</dbReference>
<keyword evidence="11" id="KW-1185">Reference proteome</keyword>
<dbReference type="Gene3D" id="3.30.40.10">
    <property type="entry name" value="Zinc/RING finger domain, C3HC4 (zinc finger)"/>
    <property type="match status" value="1"/>
</dbReference>
<evidence type="ECO:0000256" key="3">
    <source>
        <dbReference type="ARBA" id="ARBA00004906"/>
    </source>
</evidence>
<evidence type="ECO:0000313" key="10">
    <source>
        <dbReference type="EMBL" id="KAL2344418.1"/>
    </source>
</evidence>
<dbReference type="PROSITE" id="PS51698">
    <property type="entry name" value="U_BOX"/>
    <property type="match status" value="1"/>
</dbReference>
<feature type="coiled-coil region" evidence="7">
    <location>
        <begin position="66"/>
        <end position="100"/>
    </location>
</feature>
<evidence type="ECO:0000256" key="4">
    <source>
        <dbReference type="ARBA" id="ARBA00012483"/>
    </source>
</evidence>
<name>A0ABD1N9W5_9FABA</name>
<dbReference type="PROSITE" id="PS50011">
    <property type="entry name" value="PROTEIN_KINASE_DOM"/>
    <property type="match status" value="1"/>
</dbReference>
<evidence type="ECO:0000256" key="2">
    <source>
        <dbReference type="ARBA" id="ARBA00003861"/>
    </source>
</evidence>
<comment type="pathway">
    <text evidence="3">Protein modification; protein ubiquitination.</text>
</comment>
<organism evidence="10 11">
    <name type="scientific">Flemingia macrophylla</name>
    <dbReference type="NCBI Taxonomy" id="520843"/>
    <lineage>
        <taxon>Eukaryota</taxon>
        <taxon>Viridiplantae</taxon>
        <taxon>Streptophyta</taxon>
        <taxon>Embryophyta</taxon>
        <taxon>Tracheophyta</taxon>
        <taxon>Spermatophyta</taxon>
        <taxon>Magnoliopsida</taxon>
        <taxon>eudicotyledons</taxon>
        <taxon>Gunneridae</taxon>
        <taxon>Pentapetalae</taxon>
        <taxon>rosids</taxon>
        <taxon>fabids</taxon>
        <taxon>Fabales</taxon>
        <taxon>Fabaceae</taxon>
        <taxon>Papilionoideae</taxon>
        <taxon>50 kb inversion clade</taxon>
        <taxon>NPAAA clade</taxon>
        <taxon>indigoferoid/millettioid clade</taxon>
        <taxon>Phaseoleae</taxon>
        <taxon>Flemingia</taxon>
    </lineage>
</organism>
<dbReference type="SMART" id="SM00504">
    <property type="entry name" value="Ubox"/>
    <property type="match status" value="1"/>
</dbReference>
<evidence type="ECO:0000256" key="7">
    <source>
        <dbReference type="SAM" id="Coils"/>
    </source>
</evidence>
<protein>
    <recommendedName>
        <fullName evidence="4">RING-type E3 ubiquitin transferase</fullName>
        <ecNumber evidence="4">2.3.2.27</ecNumber>
    </recommendedName>
</protein>
<evidence type="ECO:0000259" key="8">
    <source>
        <dbReference type="PROSITE" id="PS50011"/>
    </source>
</evidence>
<dbReference type="InterPro" id="IPR013083">
    <property type="entry name" value="Znf_RING/FYVE/PHD"/>
</dbReference>
<accession>A0ABD1N9W5</accession>
<dbReference type="PANTHER" id="PTHR45647:SF34">
    <property type="entry name" value="U-BOX KINASE FAMILY PROTEIN"/>
    <property type="match status" value="1"/>
</dbReference>
<comment type="caution">
    <text evidence="10">The sequence shown here is derived from an EMBL/GenBank/DDBJ whole genome shotgun (WGS) entry which is preliminary data.</text>
</comment>
<dbReference type="EMBL" id="JBGMDY010000002">
    <property type="protein sequence ID" value="KAL2344418.1"/>
    <property type="molecule type" value="Genomic_DNA"/>
</dbReference>